<sequence length="1025" mass="114972">MNIQDAQEKFVTWLGQRMTQVGRGDCDSSIAVKPSGKYWLGRIQSEQAVKESDWGEKGERLEPCAFGIKLKPGGPNEEKWKLELNVGFHVWLKMKGSSHWIKSEQVKVSREISIKSELGKSRLLEDELSSEITRVIGTKGLSAAIEVEIGQDQYSDFELFITLVNTSPKECSELSDTRFYQCEMSIKGLVTKPYLLSALEDSFRYDRKVPAYGINCGIVLGSDGAFQTEDAISVDRFRPKYWNVSGSPPSFDFMLLSEDPIKSSNLLLEYLISWGNENWSEHALRARSKEEQWSEEALNSALDSSRQFDEECDRIKNGIKLLETNSELFTAFTCMNEAMSLSSNGKYTSWRSFQFGFLLANLGSIVDQKDEADIADVVWFATGGGKTETYLGLLITASIYDRLTGKSSGITAWSRFPLRMLSLQQTQRFANAIAAADIVRKKHNIQGARFSLGFFVGNGATPNSIPVDAEPGQPDIDDPGMPSKYQVLDSCPYCHDKTIEMDFDRASWRLYHKCTSASCITQGEPLPIYVVDDEIYRFLPTVVVGTLDKAASVSMQTAMRGLLGAPKGKCSKGHGYTYSRRSQKPNGCLVPGCKGEVCDLGMDVKRFGPSFRLQDELHLLRDSLGAVDAHYEAIFDSLEEELCDRKPKILASSATLTGYEKQVDVLYRRKGRVFPVPPPKEGAGFWTADSTDKMREFIAIAPKGVTIEYTVDRLLAELQKSIRRLQEHPQETCSEIGIPIHFSEELVSLYGTNVVYGNTIRDLEAVTRSAETQLSEVHGKINIASLTGKTEFKEVSNILNRLDNPESEFDERLHIIAASSMMSHGVDIDRLNIMVMLGIPLSTAEFIQATARVGRRYPSLVFVVHKIGRERDAGIYRSFSQFVSQGDRFVDPVPISKRSRQVLNRTISGLLLARLIMIHEYDSEIPLTTVKALREYYNNGNFDSGKEARKLIQALELEGDLDSHIRADIEEWIEGFESNIKEPPNSAIFPSELSPTERPPMRSLRDVEKQVPIRAFVMKNSGRKK</sequence>
<keyword evidence="4" id="KW-0347">Helicase</keyword>
<proteinExistence type="predicted"/>
<keyword evidence="4" id="KW-0378">Hydrolase</keyword>
<reference evidence="3" key="2">
    <citation type="submission" date="2018-01" db="EMBL/GenBank/DDBJ databases">
        <title>FDA dAtabase for Regulatory Grade micrObial Sequences (FDA-ARGOS): Supporting development and validation of Infectious Disease Dx tests.</title>
        <authorList>
            <person name="Hoffmann M."/>
            <person name="Allard M."/>
            <person name="Evans P."/>
            <person name="Brown E."/>
            <person name="Tallon L."/>
            <person name="Sadzewicz L."/>
            <person name="Sengamalay N."/>
            <person name="Ott S."/>
            <person name="Godinez A."/>
            <person name="Nagaraj S."/>
            <person name="Vyas G."/>
            <person name="Aluvathingal J."/>
            <person name="Nadendla S."/>
            <person name="Geyer C."/>
            <person name="Sichtig H."/>
        </authorList>
    </citation>
    <scope>NUCLEOTIDE SEQUENCE</scope>
    <source>
        <strain evidence="3">ATCC 33809</strain>
    </source>
</reference>
<evidence type="ECO:0000259" key="2">
    <source>
        <dbReference type="PROSITE" id="PS51194"/>
    </source>
</evidence>
<dbReference type="Proteomes" id="UP000254626">
    <property type="component" value="Unassembled WGS sequence"/>
</dbReference>
<dbReference type="GeneID" id="29387473"/>
<dbReference type="EMBL" id="CP014035">
    <property type="protein sequence ID" value="AMF95363.1"/>
    <property type="molecule type" value="Genomic_DNA"/>
</dbReference>
<evidence type="ECO:0000256" key="1">
    <source>
        <dbReference type="SAM" id="MobiDB-lite"/>
    </source>
</evidence>
<dbReference type="PROSITE" id="PS51194">
    <property type="entry name" value="HELICASE_CTER"/>
    <property type="match status" value="1"/>
</dbReference>
<dbReference type="SMART" id="SM00490">
    <property type="entry name" value="HELICc"/>
    <property type="match status" value="1"/>
</dbReference>
<accession>A0AAX2LQL1</accession>
<evidence type="ECO:0000313" key="6">
    <source>
        <dbReference type="Proteomes" id="UP000254626"/>
    </source>
</evidence>
<dbReference type="AlphaFoldDB" id="A0AAX2LQL1"/>
<gene>
    <name evidence="3" type="ORF">AL536_18290</name>
    <name evidence="4" type="ORF">NCTC11327_02419</name>
</gene>
<dbReference type="RefSeq" id="WP_061056892.1">
    <property type="nucleotide sequence ID" value="NZ_CABLBX010000020.1"/>
</dbReference>
<protein>
    <submittedName>
        <fullName evidence="3 4">Helicase</fullName>
    </submittedName>
</protein>
<dbReference type="InterPro" id="IPR001650">
    <property type="entry name" value="Helicase_C-like"/>
</dbReference>
<keyword evidence="4" id="KW-0547">Nucleotide-binding</keyword>
<organism evidence="4 6">
    <name type="scientific">Vibrio fluvialis</name>
    <dbReference type="NCBI Taxonomy" id="676"/>
    <lineage>
        <taxon>Bacteria</taxon>
        <taxon>Pseudomonadati</taxon>
        <taxon>Pseudomonadota</taxon>
        <taxon>Gammaproteobacteria</taxon>
        <taxon>Vibrionales</taxon>
        <taxon>Vibrionaceae</taxon>
        <taxon>Vibrio</taxon>
    </lineage>
</organism>
<evidence type="ECO:0000313" key="4">
    <source>
        <dbReference type="EMBL" id="SUP28290.1"/>
    </source>
</evidence>
<dbReference type="GO" id="GO:0004386">
    <property type="term" value="F:helicase activity"/>
    <property type="evidence" value="ECO:0007669"/>
    <property type="project" value="UniProtKB-KW"/>
</dbReference>
<evidence type="ECO:0000313" key="3">
    <source>
        <dbReference type="EMBL" id="AMF95363.1"/>
    </source>
</evidence>
<dbReference type="Gene3D" id="3.40.50.300">
    <property type="entry name" value="P-loop containing nucleotide triphosphate hydrolases"/>
    <property type="match status" value="1"/>
</dbReference>
<dbReference type="Proteomes" id="UP000057088">
    <property type="component" value="Chromosome 2"/>
</dbReference>
<reference evidence="4 6" key="3">
    <citation type="submission" date="2018-06" db="EMBL/GenBank/DDBJ databases">
        <authorList>
            <consortium name="Pathogen Informatics"/>
            <person name="Doyle S."/>
        </authorList>
    </citation>
    <scope>NUCLEOTIDE SEQUENCE [LARGE SCALE GENOMIC DNA]</scope>
    <source>
        <strain evidence="4 6">NCTC11327</strain>
    </source>
</reference>
<dbReference type="CDD" id="cd18785">
    <property type="entry name" value="SF2_C"/>
    <property type="match status" value="1"/>
</dbReference>
<reference evidence="5" key="1">
    <citation type="submission" date="2015-12" db="EMBL/GenBank/DDBJ databases">
        <title>FDA dAtabase for Regulatory Grade micrObial Sequences (FDA-ARGOS): Supporting development and validation of Infectious Disease Dx tests.</title>
        <authorList>
            <person name="Hoffmann M."/>
            <person name="Allard M."/>
            <person name="Evans P."/>
            <person name="Brown E."/>
            <person name="Tallon L.J."/>
            <person name="Sadzewicz L."/>
            <person name="Sengamalay N."/>
            <person name="Ott S."/>
            <person name="Godinez A."/>
            <person name="Nagaraj S."/>
            <person name="Vyas G."/>
            <person name="Aluvathingal J."/>
            <person name="Nadendla S."/>
            <person name="Geyer C."/>
            <person name="Sichtig H."/>
        </authorList>
    </citation>
    <scope>NUCLEOTIDE SEQUENCE [LARGE SCALE GENOMIC DNA]</scope>
    <source>
        <strain evidence="5">ATCC 33809</strain>
    </source>
</reference>
<keyword evidence="4" id="KW-0067">ATP-binding</keyword>
<feature type="domain" description="Helicase C-terminal" evidence="2">
    <location>
        <begin position="741"/>
        <end position="901"/>
    </location>
</feature>
<keyword evidence="5" id="KW-1185">Reference proteome</keyword>
<feature type="region of interest" description="Disordered" evidence="1">
    <location>
        <begin position="984"/>
        <end position="1005"/>
    </location>
</feature>
<dbReference type="KEGG" id="vfl:AL536_18290"/>
<evidence type="ECO:0000313" key="5">
    <source>
        <dbReference type="Proteomes" id="UP000057088"/>
    </source>
</evidence>
<name>A0AAX2LQL1_VIBFL</name>
<dbReference type="EMBL" id="UHIP01000001">
    <property type="protein sequence ID" value="SUP28290.1"/>
    <property type="molecule type" value="Genomic_DNA"/>
</dbReference>
<dbReference type="SUPFAM" id="SSF52540">
    <property type="entry name" value="P-loop containing nucleoside triphosphate hydrolases"/>
    <property type="match status" value="1"/>
</dbReference>
<dbReference type="InterPro" id="IPR027417">
    <property type="entry name" value="P-loop_NTPase"/>
</dbReference>
<dbReference type="Pfam" id="PF00271">
    <property type="entry name" value="Helicase_C"/>
    <property type="match status" value="1"/>
</dbReference>